<protein>
    <recommendedName>
        <fullName evidence="1">F-box domain-containing protein</fullName>
    </recommendedName>
</protein>
<name>A0AAW0GGC2_9APHY</name>
<dbReference type="EMBL" id="JASBNA010000004">
    <property type="protein sequence ID" value="KAK7692370.1"/>
    <property type="molecule type" value="Genomic_DNA"/>
</dbReference>
<evidence type="ECO:0000313" key="3">
    <source>
        <dbReference type="Proteomes" id="UP001385951"/>
    </source>
</evidence>
<dbReference type="Proteomes" id="UP001385951">
    <property type="component" value="Unassembled WGS sequence"/>
</dbReference>
<accession>A0AAW0GGC2</accession>
<dbReference type="PROSITE" id="PS50181">
    <property type="entry name" value="FBOX"/>
    <property type="match status" value="1"/>
</dbReference>
<dbReference type="Pfam" id="PF12937">
    <property type="entry name" value="F-box-like"/>
    <property type="match status" value="1"/>
</dbReference>
<evidence type="ECO:0000313" key="2">
    <source>
        <dbReference type="EMBL" id="KAK7692370.1"/>
    </source>
</evidence>
<proteinExistence type="predicted"/>
<sequence length="520" mass="59552">MINPSLPTELIIEILHFVDIQSLLMCRLACKDWNEIIQSDVSLVYKQELAVANMEDGNTDMSVVERLHLLREHQDAWEKHEFTDDTVINMHPLPHLAWDLQGGVLSQQTTLRSLTFYQIPSRLRGIRSRMWSMDDLDIPFADFGLDPSQDLLVLAESPKLDDDPYVDHVKSPSVLINHNSNIHKIHLRTLMNGVTHPLASNSILQYGSSYPHHHHNIRVFGDYLAVCWKHSLLVIWDWMSGRIQLVVTGSLVTFAFLPNNFLLIPRQQEEDIIAINLKLTQVEVDTPTSLSDIHYHCAFKLPPLASGYTIHHLEMRYDSQPSAKTVTVPFRTMHDGDRVILLDVGMINKGFAVAARFFLRGLGIIRHITAISPSPRSTARVHVLPWDIWGPQNFFPTRRNYCFIGTAVFPRNVHATNYVELEFQAAHSEGHRSVISVIDLNQMKCRKSSVGPDFQSVRGLQFQVHGFQFPIITFLKCKRQTLTLEREGREFYRAILISEDAIIVAYYSSENTTQFRVMSI</sequence>
<keyword evidence="3" id="KW-1185">Reference proteome</keyword>
<evidence type="ECO:0000259" key="1">
    <source>
        <dbReference type="PROSITE" id="PS50181"/>
    </source>
</evidence>
<dbReference type="AlphaFoldDB" id="A0AAW0GGC2"/>
<organism evidence="2 3">
    <name type="scientific">Cerrena zonata</name>
    <dbReference type="NCBI Taxonomy" id="2478898"/>
    <lineage>
        <taxon>Eukaryota</taxon>
        <taxon>Fungi</taxon>
        <taxon>Dikarya</taxon>
        <taxon>Basidiomycota</taxon>
        <taxon>Agaricomycotina</taxon>
        <taxon>Agaricomycetes</taxon>
        <taxon>Polyporales</taxon>
        <taxon>Cerrenaceae</taxon>
        <taxon>Cerrena</taxon>
    </lineage>
</organism>
<dbReference type="Gene3D" id="1.20.1280.50">
    <property type="match status" value="1"/>
</dbReference>
<dbReference type="InterPro" id="IPR036047">
    <property type="entry name" value="F-box-like_dom_sf"/>
</dbReference>
<feature type="domain" description="F-box" evidence="1">
    <location>
        <begin position="1"/>
        <end position="48"/>
    </location>
</feature>
<dbReference type="InterPro" id="IPR001810">
    <property type="entry name" value="F-box_dom"/>
</dbReference>
<gene>
    <name evidence="2" type="ORF">QCA50_003995</name>
</gene>
<dbReference type="SUPFAM" id="SSF81383">
    <property type="entry name" value="F-box domain"/>
    <property type="match status" value="1"/>
</dbReference>
<dbReference type="SMART" id="SM00256">
    <property type="entry name" value="FBOX"/>
    <property type="match status" value="1"/>
</dbReference>
<reference evidence="2 3" key="1">
    <citation type="submission" date="2022-09" db="EMBL/GenBank/DDBJ databases">
        <authorList>
            <person name="Palmer J.M."/>
        </authorList>
    </citation>
    <scope>NUCLEOTIDE SEQUENCE [LARGE SCALE GENOMIC DNA]</scope>
    <source>
        <strain evidence="2 3">DSM 7382</strain>
    </source>
</reference>
<comment type="caution">
    <text evidence="2">The sequence shown here is derived from an EMBL/GenBank/DDBJ whole genome shotgun (WGS) entry which is preliminary data.</text>
</comment>